<protein>
    <submittedName>
        <fullName evidence="1">Uncharacterized protein</fullName>
    </submittedName>
</protein>
<evidence type="ECO:0000313" key="1">
    <source>
        <dbReference type="EMBL" id="KAF8889741.1"/>
    </source>
</evidence>
<sequence length="200" mass="22647">MYDEKKVVRGYVSAFSKSLLSGNTLDGRAEVSNQEEVQILQSLLTHYSKTYFASRKIDYLILQANSISPFKIMRESISACDLTCATELRFKLQRLMLSNTDSPRYGRNFGYPISILGLVGERQRDWSSLDCIDGLKVTWKVNNAEYEYKCGSGSPEKLNFSLRAPQVIRVLGGLWGGNPIFLTRAREARQKKSKESKGLK</sequence>
<accession>A0A9P5TJV8</accession>
<gene>
    <name evidence="1" type="ORF">CPB84DRAFT_1749208</name>
</gene>
<dbReference type="Proteomes" id="UP000724874">
    <property type="component" value="Unassembled WGS sequence"/>
</dbReference>
<reference evidence="1" key="1">
    <citation type="submission" date="2020-11" db="EMBL/GenBank/DDBJ databases">
        <authorList>
            <consortium name="DOE Joint Genome Institute"/>
            <person name="Ahrendt S."/>
            <person name="Riley R."/>
            <person name="Andreopoulos W."/>
            <person name="LaButti K."/>
            <person name="Pangilinan J."/>
            <person name="Ruiz-duenas F.J."/>
            <person name="Barrasa J.M."/>
            <person name="Sanchez-Garcia M."/>
            <person name="Camarero S."/>
            <person name="Miyauchi S."/>
            <person name="Serrano A."/>
            <person name="Linde D."/>
            <person name="Babiker R."/>
            <person name="Drula E."/>
            <person name="Ayuso-Fernandez I."/>
            <person name="Pacheco R."/>
            <person name="Padilla G."/>
            <person name="Ferreira P."/>
            <person name="Barriuso J."/>
            <person name="Kellner H."/>
            <person name="Castanera R."/>
            <person name="Alfaro M."/>
            <person name="Ramirez L."/>
            <person name="Pisabarro A.G."/>
            <person name="Kuo A."/>
            <person name="Tritt A."/>
            <person name="Lipzen A."/>
            <person name="He G."/>
            <person name="Yan M."/>
            <person name="Ng V."/>
            <person name="Cullen D."/>
            <person name="Martin F."/>
            <person name="Rosso M.-N."/>
            <person name="Henrissat B."/>
            <person name="Hibbett D."/>
            <person name="Martinez A.T."/>
            <person name="Grigoriev I.V."/>
        </authorList>
    </citation>
    <scope>NUCLEOTIDE SEQUENCE</scope>
    <source>
        <strain evidence="1">AH 44721</strain>
    </source>
</reference>
<comment type="caution">
    <text evidence="1">The sequence shown here is derived from an EMBL/GenBank/DDBJ whole genome shotgun (WGS) entry which is preliminary data.</text>
</comment>
<dbReference type="EMBL" id="JADNYJ010000078">
    <property type="protein sequence ID" value="KAF8889741.1"/>
    <property type="molecule type" value="Genomic_DNA"/>
</dbReference>
<proteinExistence type="predicted"/>
<organism evidence="1 2">
    <name type="scientific">Gymnopilus junonius</name>
    <name type="common">Spectacular rustgill mushroom</name>
    <name type="synonym">Gymnopilus spectabilis subsp. junonius</name>
    <dbReference type="NCBI Taxonomy" id="109634"/>
    <lineage>
        <taxon>Eukaryota</taxon>
        <taxon>Fungi</taxon>
        <taxon>Dikarya</taxon>
        <taxon>Basidiomycota</taxon>
        <taxon>Agaricomycotina</taxon>
        <taxon>Agaricomycetes</taxon>
        <taxon>Agaricomycetidae</taxon>
        <taxon>Agaricales</taxon>
        <taxon>Agaricineae</taxon>
        <taxon>Hymenogastraceae</taxon>
        <taxon>Gymnopilus</taxon>
    </lineage>
</organism>
<dbReference type="AlphaFoldDB" id="A0A9P5TJV8"/>
<name>A0A9P5TJV8_GYMJU</name>
<keyword evidence="2" id="KW-1185">Reference proteome</keyword>
<evidence type="ECO:0000313" key="2">
    <source>
        <dbReference type="Proteomes" id="UP000724874"/>
    </source>
</evidence>